<evidence type="ECO:0000256" key="1">
    <source>
        <dbReference type="ARBA" id="ARBA00022679"/>
    </source>
</evidence>
<comment type="caution">
    <text evidence="6">The sequence shown here is derived from an EMBL/GenBank/DDBJ whole genome shotgun (WGS) entry which is preliminary data.</text>
</comment>
<dbReference type="InterPro" id="IPR006116">
    <property type="entry name" value="NT_2-5OAS_ClassI-CCAase"/>
</dbReference>
<dbReference type="SUPFAM" id="SSF81301">
    <property type="entry name" value="Nucleotidyltransferase"/>
    <property type="match status" value="1"/>
</dbReference>
<evidence type="ECO:0000256" key="4">
    <source>
        <dbReference type="ARBA" id="ARBA00023118"/>
    </source>
</evidence>
<dbReference type="CDD" id="cd05400">
    <property type="entry name" value="NT_2-5OAS_ClassI-CCAase"/>
    <property type="match status" value="1"/>
</dbReference>
<name>A0A2R5EJD4_9BACL</name>
<proteinExistence type="predicted"/>
<gene>
    <name evidence="6" type="ORF">PAT3040_00708</name>
</gene>
<dbReference type="GO" id="GO:0016779">
    <property type="term" value="F:nucleotidyltransferase activity"/>
    <property type="evidence" value="ECO:0007669"/>
    <property type="project" value="InterPro"/>
</dbReference>
<reference evidence="6 7" key="1">
    <citation type="submission" date="2017-08" db="EMBL/GenBank/DDBJ databases">
        <title>Substantial Increase in Enzyme Production by Combined Drug-Resistance Mutations in Paenibacillus agaridevorans.</title>
        <authorList>
            <person name="Tanaka Y."/>
            <person name="Funane K."/>
            <person name="Hosaka T."/>
            <person name="Shiwa Y."/>
            <person name="Fujita N."/>
            <person name="Miyazaki T."/>
            <person name="Yoshikawa H."/>
            <person name="Murakami K."/>
            <person name="Kasahara K."/>
            <person name="Inaoka T."/>
            <person name="Hiraga Y."/>
            <person name="Ochi K."/>
        </authorList>
    </citation>
    <scope>NUCLEOTIDE SEQUENCE [LARGE SCALE GENOMIC DNA]</scope>
    <source>
        <strain evidence="6 7">T-3040</strain>
    </source>
</reference>
<dbReference type="InterPro" id="IPR058909">
    <property type="entry name" value="CD_NTase_C"/>
</dbReference>
<dbReference type="Proteomes" id="UP000245202">
    <property type="component" value="Unassembled WGS sequence"/>
</dbReference>
<dbReference type="GO" id="GO:0051607">
    <property type="term" value="P:defense response to virus"/>
    <property type="evidence" value="ECO:0007669"/>
    <property type="project" value="UniProtKB-KW"/>
</dbReference>
<dbReference type="Pfam" id="PF26305">
    <property type="entry name" value="CD_NTase_C"/>
    <property type="match status" value="1"/>
</dbReference>
<accession>A0A2R5EJD4</accession>
<dbReference type="Gene3D" id="3.30.460.10">
    <property type="entry name" value="Beta Polymerase, domain 2"/>
    <property type="match status" value="1"/>
</dbReference>
<evidence type="ECO:0000256" key="2">
    <source>
        <dbReference type="ARBA" id="ARBA00022695"/>
    </source>
</evidence>
<evidence type="ECO:0000313" key="7">
    <source>
        <dbReference type="Proteomes" id="UP000245202"/>
    </source>
</evidence>
<keyword evidence="4" id="KW-0051">Antiviral defense</keyword>
<feature type="domain" description="cGAS/DncV-like nucleotidyltransferase C-terminal helical" evidence="5">
    <location>
        <begin position="179"/>
        <end position="293"/>
    </location>
</feature>
<dbReference type="AlphaFoldDB" id="A0A2R5EJD4"/>
<dbReference type="InterPro" id="IPR043519">
    <property type="entry name" value="NT_sf"/>
</dbReference>
<sequence>MSWKTNLEDTFTKWSKRSSDNEEEKCERALSMIKSAIKEDDQIKNSDISFIPQGSYHNNTNVRLNSDVDICVKLKSTVFYELPEGMKMEDFGMTPSNYTFTDYLKDIERALVKKFGRENVKKGKKAFDVKSNTYRVDADVVACFEHRRYNKDGTYITGTQFYSSNGEKVVNFPEQHYINGVKKNDETRRNYKRVVRIIKRLKQTMVEEGVEGLDNISSFLIECLVWNVPNNQFNNNKYVEDVRNVLTYLYHETKEESKCKEWGEVSDLLYLFHGGRSYSREEVNAFILRAYNHAFS</sequence>
<dbReference type="EMBL" id="BDQX01000036">
    <property type="protein sequence ID" value="GBG06195.1"/>
    <property type="molecule type" value="Genomic_DNA"/>
</dbReference>
<dbReference type="RefSeq" id="WP_108991533.1">
    <property type="nucleotide sequence ID" value="NZ_BDQX01000036.1"/>
</dbReference>
<evidence type="ECO:0000259" key="5">
    <source>
        <dbReference type="Pfam" id="PF26305"/>
    </source>
</evidence>
<keyword evidence="3" id="KW-0547">Nucleotide-binding</keyword>
<protein>
    <submittedName>
        <fullName evidence="6">Nucleotidyltransferase</fullName>
    </submittedName>
</protein>
<evidence type="ECO:0000313" key="6">
    <source>
        <dbReference type="EMBL" id="GBG06195.1"/>
    </source>
</evidence>
<keyword evidence="1 6" id="KW-0808">Transferase</keyword>
<evidence type="ECO:0000256" key="3">
    <source>
        <dbReference type="ARBA" id="ARBA00022741"/>
    </source>
</evidence>
<keyword evidence="2" id="KW-0548">Nucleotidyltransferase</keyword>
<keyword evidence="7" id="KW-1185">Reference proteome</keyword>
<organism evidence="6 7">
    <name type="scientific">Paenibacillus agaridevorans</name>
    <dbReference type="NCBI Taxonomy" id="171404"/>
    <lineage>
        <taxon>Bacteria</taxon>
        <taxon>Bacillati</taxon>
        <taxon>Bacillota</taxon>
        <taxon>Bacilli</taxon>
        <taxon>Bacillales</taxon>
        <taxon>Paenibacillaceae</taxon>
        <taxon>Paenibacillus</taxon>
    </lineage>
</organism>